<protein>
    <submittedName>
        <fullName evidence="2">Uncharacterized protein</fullName>
    </submittedName>
</protein>
<evidence type="ECO:0000313" key="2">
    <source>
        <dbReference type="EMBL" id="KAL0181813.1"/>
    </source>
</evidence>
<accession>A0ABD0Q6C2</accession>
<gene>
    <name evidence="2" type="ORF">M9458_024219</name>
</gene>
<name>A0ABD0Q6C2_CIRMR</name>
<reference evidence="2 3" key="1">
    <citation type="submission" date="2024-05" db="EMBL/GenBank/DDBJ databases">
        <title>Genome sequencing and assembly of Indian major carp, Cirrhinus mrigala (Hamilton, 1822).</title>
        <authorList>
            <person name="Mohindra V."/>
            <person name="Chowdhury L.M."/>
            <person name="Lal K."/>
            <person name="Jena J.K."/>
        </authorList>
    </citation>
    <scope>NUCLEOTIDE SEQUENCE [LARGE SCALE GENOMIC DNA]</scope>
    <source>
        <strain evidence="2">CM1030</strain>
        <tissue evidence="2">Blood</tissue>
    </source>
</reference>
<evidence type="ECO:0000313" key="3">
    <source>
        <dbReference type="Proteomes" id="UP001529510"/>
    </source>
</evidence>
<feature type="non-terminal residue" evidence="2">
    <location>
        <position position="64"/>
    </location>
</feature>
<dbReference type="AlphaFoldDB" id="A0ABD0Q6C2"/>
<feature type="region of interest" description="Disordered" evidence="1">
    <location>
        <begin position="1"/>
        <end position="64"/>
    </location>
</feature>
<comment type="caution">
    <text evidence="2">The sequence shown here is derived from an EMBL/GenBank/DDBJ whole genome shotgun (WGS) entry which is preliminary data.</text>
</comment>
<keyword evidence="3" id="KW-1185">Reference proteome</keyword>
<sequence length="64" mass="7217">GLTLRHPRSPRSALSLRDPSALHLCPPNGPLQAPKNGEPPGETKRRRRKKQKKYAQRYSQSCCP</sequence>
<dbReference type="Proteomes" id="UP001529510">
    <property type="component" value="Unassembled WGS sequence"/>
</dbReference>
<feature type="compositionally biased region" description="Basic residues" evidence="1">
    <location>
        <begin position="44"/>
        <end position="55"/>
    </location>
</feature>
<evidence type="ECO:0000256" key="1">
    <source>
        <dbReference type="SAM" id="MobiDB-lite"/>
    </source>
</evidence>
<dbReference type="EMBL" id="JAMKFB020000011">
    <property type="protein sequence ID" value="KAL0181813.1"/>
    <property type="molecule type" value="Genomic_DNA"/>
</dbReference>
<feature type="non-terminal residue" evidence="2">
    <location>
        <position position="1"/>
    </location>
</feature>
<organism evidence="2 3">
    <name type="scientific">Cirrhinus mrigala</name>
    <name type="common">Mrigala</name>
    <dbReference type="NCBI Taxonomy" id="683832"/>
    <lineage>
        <taxon>Eukaryota</taxon>
        <taxon>Metazoa</taxon>
        <taxon>Chordata</taxon>
        <taxon>Craniata</taxon>
        <taxon>Vertebrata</taxon>
        <taxon>Euteleostomi</taxon>
        <taxon>Actinopterygii</taxon>
        <taxon>Neopterygii</taxon>
        <taxon>Teleostei</taxon>
        <taxon>Ostariophysi</taxon>
        <taxon>Cypriniformes</taxon>
        <taxon>Cyprinidae</taxon>
        <taxon>Labeoninae</taxon>
        <taxon>Labeonini</taxon>
        <taxon>Cirrhinus</taxon>
    </lineage>
</organism>
<proteinExistence type="predicted"/>